<feature type="region of interest" description="Disordered" evidence="2">
    <location>
        <begin position="24"/>
        <end position="101"/>
    </location>
</feature>
<feature type="region of interest" description="Disordered" evidence="2">
    <location>
        <begin position="992"/>
        <end position="1061"/>
    </location>
</feature>
<name>A0A9J7MW63_BRAFL</name>
<dbReference type="GeneID" id="118420797"/>
<feature type="region of interest" description="Disordered" evidence="2">
    <location>
        <begin position="770"/>
        <end position="793"/>
    </location>
</feature>
<organism evidence="4 5">
    <name type="scientific">Branchiostoma floridae</name>
    <name type="common">Florida lancelet</name>
    <name type="synonym">Amphioxus</name>
    <dbReference type="NCBI Taxonomy" id="7739"/>
    <lineage>
        <taxon>Eukaryota</taxon>
        <taxon>Metazoa</taxon>
        <taxon>Chordata</taxon>
        <taxon>Cephalochordata</taxon>
        <taxon>Leptocardii</taxon>
        <taxon>Amphioxiformes</taxon>
        <taxon>Branchiostomatidae</taxon>
        <taxon>Branchiostoma</taxon>
    </lineage>
</organism>
<dbReference type="RefSeq" id="XP_035683687.1">
    <property type="nucleotide sequence ID" value="XM_035827794.1"/>
</dbReference>
<feature type="compositionally biased region" description="Basic and acidic residues" evidence="2">
    <location>
        <begin position="783"/>
        <end position="793"/>
    </location>
</feature>
<dbReference type="FunFam" id="3.20.80.10:FF:000002">
    <property type="entry name" value="Heme-binding protein 2"/>
    <property type="match status" value="1"/>
</dbReference>
<gene>
    <name evidence="5" type="primary">LOC118420797</name>
</gene>
<accession>A0A9J7MW63</accession>
<dbReference type="FunFam" id="3.20.80.10:FF:000020">
    <property type="entry name" value="Uncharacterized protein"/>
    <property type="match status" value="1"/>
</dbReference>
<dbReference type="FunFam" id="3.20.80.10:FF:000019">
    <property type="entry name" value="Uncharacterized protein"/>
    <property type="match status" value="1"/>
</dbReference>
<evidence type="ECO:0000313" key="4">
    <source>
        <dbReference type="Proteomes" id="UP000001554"/>
    </source>
</evidence>
<evidence type="ECO:0000256" key="3">
    <source>
        <dbReference type="SAM" id="SignalP"/>
    </source>
</evidence>
<dbReference type="SUPFAM" id="SSF55136">
    <property type="entry name" value="Probable bacterial effector-binding domain"/>
    <property type="match status" value="3"/>
</dbReference>
<feature type="signal peptide" evidence="3">
    <location>
        <begin position="1"/>
        <end position="20"/>
    </location>
</feature>
<feature type="compositionally biased region" description="Acidic residues" evidence="2">
    <location>
        <begin position="1020"/>
        <end position="1061"/>
    </location>
</feature>
<sequence length="1061" mass="120648">MNPRLVWALFLLVLVAVCHAEHPGHDSGEHDEHEHSKHEDHDHSDHHEHGSSHQHEDEHSSHEHEEHHDSHEHTSKQHEEHEHGPDHEHGDSHERHGSHESELKEFCRGECPEYEVLCHNHEYDVRRYKSALWISTTVSDPSLYQGHVRGWNRLHKYIRGGNKEGVKMPYTAPLVTQTREPQESPFHEVTVSMPLPKDMAKNPPTPIDPHVVIDLVPESIVYVKKYRGRAARVGFVAEREAKKFFTTLEHHHEPFHGKNDYFYIAQYDSRAGSSDPKMYNEIWVFAMNERTFKWLEFNDLNGHGEGLPHCLHHDNRVGSWHKMNQEDIPVEALARRQCSETFCEAPKKCPKYSAKAVKEVDDETIQIREEKDLKAVGVVPLTCNFDTAMHSSTGPLMQYLNETGVPLSDVAATMTAVVEKRDDEDGKEGCGKFYKVYFGMGGGSGKPEDDYTLSLNEDLFKAPKTIKVLHDGNAAGGNNFYTKCFGGNAYYEPTTVTTTSKMTMDKLRDAKKCMLEDHFTVIEYHSQSRLFDRFNEINIDADLDCSDQEGRPEFTFHLPLSKGYHRDEAKPVFGDRCTTYECPNMSIAVRFENNLRLMKHPAGKWICSNSTGVSCSYAQAWEKALQPILSYINGKNEDNVRMDMTRPLYGQGHTGEKGNECVKTFTLCMYLPVEHTENPPKPIDDHIGIRTADKEIYWFQSVFVGEPTPERMYKSLTDMTEQLDDLKPFGVDYSIDGTELWFGGYDEPGDEQGLHEIIIVDQQHIYWKPEEKEGEEEEEKEETDAHDHDWVDLPKPEGCNDETCLDIHVTKEHEDFMEIHFPKTKGVCQWAKGCNKGTSGRSSFLPLFKYFNGDNAENEVIGDMTSPIVVQIKTHSGEEEGADMGACDREFQTCARLPDAWIDQGKDIPKPNGEGMSTFDNEGADAYAISLKGVTDNSLEGTLAERMEELGQKLQEEGLEFDKDWVLVFAYDTPFTPPEDKVTYMAFLKPSGAKEGGEMASDEASVEKPASDEEKPAEEKEGDDEGEKEEEPTEGDEEPTEGEEKSEDETEAPEEEGEDEE</sequence>
<protein>
    <submittedName>
        <fullName evidence="5">Uncharacterized protein LOC118420797 isoform X2</fullName>
    </submittedName>
</protein>
<proteinExistence type="inferred from homology"/>
<dbReference type="Proteomes" id="UP000001554">
    <property type="component" value="Chromosome 8"/>
</dbReference>
<evidence type="ECO:0000256" key="1">
    <source>
        <dbReference type="ARBA" id="ARBA00009817"/>
    </source>
</evidence>
<comment type="similarity">
    <text evidence="1">Belongs to the HEBP family.</text>
</comment>
<reference evidence="4" key="1">
    <citation type="journal article" date="2020" name="Nat. Ecol. Evol.">
        <title>Deeply conserved synteny resolves early events in vertebrate evolution.</title>
        <authorList>
            <person name="Simakov O."/>
            <person name="Marletaz F."/>
            <person name="Yue J.X."/>
            <person name="O'Connell B."/>
            <person name="Jenkins J."/>
            <person name="Brandt A."/>
            <person name="Calef R."/>
            <person name="Tung C.H."/>
            <person name="Huang T.K."/>
            <person name="Schmutz J."/>
            <person name="Satoh N."/>
            <person name="Yu J.K."/>
            <person name="Putnam N.H."/>
            <person name="Green R.E."/>
            <person name="Rokhsar D.S."/>
        </authorList>
    </citation>
    <scope>NUCLEOTIDE SEQUENCE [LARGE SCALE GENOMIC DNA]</scope>
    <source>
        <strain evidence="4">S238N-H82</strain>
    </source>
</reference>
<dbReference type="Gene3D" id="3.20.80.10">
    <property type="entry name" value="Regulatory factor, effector binding domain"/>
    <property type="match status" value="4"/>
</dbReference>
<feature type="compositionally biased region" description="Acidic residues" evidence="2">
    <location>
        <begin position="772"/>
        <end position="782"/>
    </location>
</feature>
<dbReference type="PANTHER" id="PTHR11220:SF1">
    <property type="entry name" value="HEME-BINDING PROTEIN 2"/>
    <property type="match status" value="1"/>
</dbReference>
<dbReference type="AlphaFoldDB" id="A0A9J7MW63"/>
<feature type="compositionally biased region" description="Basic and acidic residues" evidence="2">
    <location>
        <begin position="1005"/>
        <end position="1019"/>
    </location>
</feature>
<dbReference type="InterPro" id="IPR006917">
    <property type="entry name" value="SOUL_heme-bd"/>
</dbReference>
<keyword evidence="4" id="KW-1185">Reference proteome</keyword>
<feature type="chain" id="PRO_5039947474" evidence="3">
    <location>
        <begin position="21"/>
        <end position="1061"/>
    </location>
</feature>
<keyword evidence="3" id="KW-0732">Signal</keyword>
<dbReference type="Pfam" id="PF04832">
    <property type="entry name" value="SOUL"/>
    <property type="match status" value="3"/>
</dbReference>
<reference evidence="5" key="2">
    <citation type="submission" date="2025-08" db="UniProtKB">
        <authorList>
            <consortium name="RefSeq"/>
        </authorList>
    </citation>
    <scope>IDENTIFICATION</scope>
    <source>
        <strain evidence="5">S238N-H82</strain>
        <tissue evidence="5">Testes</tissue>
    </source>
</reference>
<evidence type="ECO:0000313" key="5">
    <source>
        <dbReference type="RefSeq" id="XP_035683687.1"/>
    </source>
</evidence>
<dbReference type="PANTHER" id="PTHR11220">
    <property type="entry name" value="HEME-BINDING PROTEIN-RELATED"/>
    <property type="match status" value="1"/>
</dbReference>
<evidence type="ECO:0000256" key="2">
    <source>
        <dbReference type="SAM" id="MobiDB-lite"/>
    </source>
</evidence>
<dbReference type="InterPro" id="IPR011256">
    <property type="entry name" value="Reg_factor_effector_dom_sf"/>
</dbReference>